<reference evidence="2" key="1">
    <citation type="submission" date="2017-10" db="EMBL/GenBank/DDBJ databases">
        <authorList>
            <person name="Regsiter A."/>
            <person name="William W."/>
        </authorList>
    </citation>
    <scope>NUCLEOTIDE SEQUENCE [LARGE SCALE GENOMIC DNA]</scope>
</reference>
<dbReference type="AlphaFoldDB" id="A0A2N9ALJ9"/>
<accession>A0A2N9ALJ9</accession>
<dbReference type="EMBL" id="LT962688">
    <property type="protein sequence ID" value="SOR28215.1"/>
    <property type="molecule type" value="Genomic_DNA"/>
</dbReference>
<name>A0A2N9ALJ9_METEX</name>
<evidence type="ECO:0000313" key="1">
    <source>
        <dbReference type="EMBL" id="SOR28215.1"/>
    </source>
</evidence>
<dbReference type="Proteomes" id="UP000233769">
    <property type="component" value="Chromosome tk0001"/>
</dbReference>
<proteinExistence type="predicted"/>
<protein>
    <submittedName>
        <fullName evidence="1">Uncharacterized protein</fullName>
    </submittedName>
</protein>
<gene>
    <name evidence="1" type="ORF">TK0001_1613</name>
</gene>
<organism evidence="1 2">
    <name type="scientific">Methylorubrum extorquens</name>
    <name type="common">Methylobacterium dichloromethanicum</name>
    <name type="synonym">Methylobacterium extorquens</name>
    <dbReference type="NCBI Taxonomy" id="408"/>
    <lineage>
        <taxon>Bacteria</taxon>
        <taxon>Pseudomonadati</taxon>
        <taxon>Pseudomonadota</taxon>
        <taxon>Alphaproteobacteria</taxon>
        <taxon>Hyphomicrobiales</taxon>
        <taxon>Methylobacteriaceae</taxon>
        <taxon>Methylorubrum</taxon>
    </lineage>
</organism>
<evidence type="ECO:0000313" key="2">
    <source>
        <dbReference type="Proteomes" id="UP000233769"/>
    </source>
</evidence>
<sequence>MNRPGSDTIETPPYQLAMTTTLHFHNLKEIYGLLHTSSWISCSVLIDGVRIAFAFGGDKRQLHGLSHASAMLGIRALGR</sequence>